<organism evidence="2 3">
    <name type="scientific">Agathobacter rectalis</name>
    <dbReference type="NCBI Taxonomy" id="39491"/>
    <lineage>
        <taxon>Bacteria</taxon>
        <taxon>Bacillati</taxon>
        <taxon>Bacillota</taxon>
        <taxon>Clostridia</taxon>
        <taxon>Lachnospirales</taxon>
        <taxon>Lachnospiraceae</taxon>
        <taxon>Agathobacter</taxon>
    </lineage>
</organism>
<feature type="transmembrane region" description="Helical" evidence="1">
    <location>
        <begin position="28"/>
        <end position="53"/>
    </location>
</feature>
<sequence length="192" mass="22901">MKLCIDLQDYKELENIVERRNNKNLYKLFDILLILSMIISFLLMILSFCLFFAFKSLKYSVIAFVLGFSFFLLGVIMDITHDNCQTALKQSLLIKDFKSPIKILNYHTSNNDDDIKNLFYFEYFDDNDILQSKKFYFDKIYTHKKDYYKIVGQFDNDRKNYRFYLYKPYLPLHLSASDSANKPAKNVTININ</sequence>
<evidence type="ECO:0000256" key="1">
    <source>
        <dbReference type="SAM" id="Phobius"/>
    </source>
</evidence>
<name>A0A3E4YM95_9FIRM</name>
<feature type="transmembrane region" description="Helical" evidence="1">
    <location>
        <begin position="59"/>
        <end position="79"/>
    </location>
</feature>
<comment type="caution">
    <text evidence="2">The sequence shown here is derived from an EMBL/GenBank/DDBJ whole genome shotgun (WGS) entry which is preliminary data.</text>
</comment>
<dbReference type="AlphaFoldDB" id="A0A3E4YM95"/>
<evidence type="ECO:0000313" key="3">
    <source>
        <dbReference type="Proteomes" id="UP000260758"/>
    </source>
</evidence>
<protein>
    <submittedName>
        <fullName evidence="2">Uncharacterized protein</fullName>
    </submittedName>
</protein>
<reference evidence="2 3" key="1">
    <citation type="submission" date="2018-08" db="EMBL/GenBank/DDBJ databases">
        <title>A genome reference for cultivated species of the human gut microbiota.</title>
        <authorList>
            <person name="Zou Y."/>
            <person name="Xue W."/>
            <person name="Luo G."/>
        </authorList>
    </citation>
    <scope>NUCLEOTIDE SEQUENCE [LARGE SCALE GENOMIC DNA]</scope>
    <source>
        <strain evidence="2 3">OM07-13</strain>
    </source>
</reference>
<proteinExistence type="predicted"/>
<keyword evidence="1" id="KW-1133">Transmembrane helix</keyword>
<accession>A0A3E4YM95</accession>
<dbReference type="RefSeq" id="WP_117718357.1">
    <property type="nucleotide sequence ID" value="NZ_QSTP01000001.1"/>
</dbReference>
<dbReference type="EMBL" id="QSTP01000001">
    <property type="protein sequence ID" value="RGM75601.1"/>
    <property type="molecule type" value="Genomic_DNA"/>
</dbReference>
<evidence type="ECO:0000313" key="2">
    <source>
        <dbReference type="EMBL" id="RGM75601.1"/>
    </source>
</evidence>
<dbReference type="Proteomes" id="UP000260758">
    <property type="component" value="Unassembled WGS sequence"/>
</dbReference>
<gene>
    <name evidence="2" type="ORF">DXB99_03475</name>
</gene>
<keyword evidence="1" id="KW-0812">Transmembrane</keyword>
<keyword evidence="1" id="KW-0472">Membrane</keyword>